<reference evidence="5 6" key="1">
    <citation type="submission" date="2017-02" db="EMBL/GenBank/DDBJ databases">
        <authorList>
            <person name="Varghese N."/>
            <person name="Submissions S."/>
        </authorList>
    </citation>
    <scope>NUCLEOTIDE SEQUENCE [LARGE SCALE GENOMIC DNA]</scope>
    <source>
        <strain evidence="5 6">VKM Ac-1787</strain>
    </source>
</reference>
<accession>A0ABY1LGC2</accession>
<dbReference type="SUPFAM" id="SSF46689">
    <property type="entry name" value="Homeodomain-like"/>
    <property type="match status" value="1"/>
</dbReference>
<dbReference type="PANTHER" id="PTHR46796">
    <property type="entry name" value="HTH-TYPE TRANSCRIPTIONAL ACTIVATOR RHAS-RELATED"/>
    <property type="match status" value="1"/>
</dbReference>
<evidence type="ECO:0000259" key="4">
    <source>
        <dbReference type="PROSITE" id="PS01124"/>
    </source>
</evidence>
<dbReference type="PANTHER" id="PTHR46796:SF12">
    <property type="entry name" value="HTH-TYPE DNA-BINDING TRANSCRIPTIONAL ACTIVATOR EUTR"/>
    <property type="match status" value="1"/>
</dbReference>
<evidence type="ECO:0000256" key="2">
    <source>
        <dbReference type="ARBA" id="ARBA00023125"/>
    </source>
</evidence>
<dbReference type="Pfam" id="PF12833">
    <property type="entry name" value="HTH_18"/>
    <property type="match status" value="1"/>
</dbReference>
<evidence type="ECO:0000256" key="1">
    <source>
        <dbReference type="ARBA" id="ARBA00023015"/>
    </source>
</evidence>
<comment type="caution">
    <text evidence="5">The sequence shown here is derived from an EMBL/GenBank/DDBJ whole genome shotgun (WGS) entry which is preliminary data.</text>
</comment>
<gene>
    <name evidence="5" type="ORF">SAMN06295973_0301</name>
</gene>
<dbReference type="Proteomes" id="UP000190827">
    <property type="component" value="Unassembled WGS sequence"/>
</dbReference>
<evidence type="ECO:0000313" key="6">
    <source>
        <dbReference type="Proteomes" id="UP000190827"/>
    </source>
</evidence>
<keyword evidence="3" id="KW-0804">Transcription</keyword>
<dbReference type="SMART" id="SM00342">
    <property type="entry name" value="HTH_ARAC"/>
    <property type="match status" value="1"/>
</dbReference>
<dbReference type="RefSeq" id="WP_079704403.1">
    <property type="nucleotide sequence ID" value="NZ_FUZO01000001.1"/>
</dbReference>
<name>A0ABY1LGC2_9MICO</name>
<dbReference type="PROSITE" id="PS01124">
    <property type="entry name" value="HTH_ARAC_FAMILY_2"/>
    <property type="match status" value="1"/>
</dbReference>
<dbReference type="InterPro" id="IPR018060">
    <property type="entry name" value="HTH_AraC"/>
</dbReference>
<dbReference type="InterPro" id="IPR009057">
    <property type="entry name" value="Homeodomain-like_sf"/>
</dbReference>
<keyword evidence="1" id="KW-0805">Transcription regulation</keyword>
<proteinExistence type="predicted"/>
<organism evidence="5 6">
    <name type="scientific">Plantibacter cousiniae</name>
    <name type="common">nom. nud.</name>
    <dbReference type="NCBI Taxonomy" id="199709"/>
    <lineage>
        <taxon>Bacteria</taxon>
        <taxon>Bacillati</taxon>
        <taxon>Actinomycetota</taxon>
        <taxon>Actinomycetes</taxon>
        <taxon>Micrococcales</taxon>
        <taxon>Microbacteriaceae</taxon>
        <taxon>Plantibacter</taxon>
    </lineage>
</organism>
<protein>
    <submittedName>
        <fullName evidence="5">Helix-turn-helix domain-containing protein</fullName>
    </submittedName>
</protein>
<evidence type="ECO:0000313" key="5">
    <source>
        <dbReference type="EMBL" id="SKC37532.1"/>
    </source>
</evidence>
<sequence>MSEHTGPAERSEVAGRDVDEARDLFTGAYNAGSMIIEPTESAFTFRYTAIGDDELTLRATQFTGRVTGTVLTEGEYIVSWLTGGSGATDLAGDPVRLVHGQPAMFANNRLAEFDFTDYRQNLMHFDGGFLERVAAEVEGTSGPILFDTTARPTGEQLRRWAASVTTVARVIYDDTSPAVLRAEANRSAAIALLETFPHTALHAPVEIGLPDAGKTRAAIEFMIANAHLPIRTEEVAEAVGMSQRSLQSAFRREHDITAIDYLRRVRLDRVQEELQKADPGLATVAEVASRWGFAHLGRFSASYTNRFGEYPSTTLGS</sequence>
<dbReference type="Gene3D" id="1.10.10.60">
    <property type="entry name" value="Homeodomain-like"/>
    <property type="match status" value="1"/>
</dbReference>
<keyword evidence="2" id="KW-0238">DNA-binding</keyword>
<keyword evidence="6" id="KW-1185">Reference proteome</keyword>
<feature type="domain" description="HTH araC/xylS-type" evidence="4">
    <location>
        <begin position="216"/>
        <end position="317"/>
    </location>
</feature>
<evidence type="ECO:0000256" key="3">
    <source>
        <dbReference type="ARBA" id="ARBA00023163"/>
    </source>
</evidence>
<dbReference type="EMBL" id="FUZO01000001">
    <property type="protein sequence ID" value="SKC37532.1"/>
    <property type="molecule type" value="Genomic_DNA"/>
</dbReference>
<dbReference type="InterPro" id="IPR050204">
    <property type="entry name" value="AraC_XylS_family_regulators"/>
</dbReference>